<accession>A0AAV4UT23</accession>
<evidence type="ECO:0000256" key="1">
    <source>
        <dbReference type="SAM" id="MobiDB-lite"/>
    </source>
</evidence>
<feature type="compositionally biased region" description="Polar residues" evidence="1">
    <location>
        <begin position="102"/>
        <end position="113"/>
    </location>
</feature>
<protein>
    <submittedName>
        <fullName evidence="2">Protein kibra</fullName>
    </submittedName>
</protein>
<feature type="non-terminal residue" evidence="2">
    <location>
        <position position="1"/>
    </location>
</feature>
<dbReference type="Proteomes" id="UP001054945">
    <property type="component" value="Unassembled WGS sequence"/>
</dbReference>
<sequence>DSDVPQWVSENESLQYILSGMGKGVSYKPNSEDKKIEKLLKKTSREIYKLRKSRKKQPDITSFREKWLFLHWVDMAVPLLPADISIDANLGKKENTQLRPPHSQSADKNSQQRFEYVVDPELGVQV</sequence>
<dbReference type="EMBL" id="BPLR01013384">
    <property type="protein sequence ID" value="GIY60854.1"/>
    <property type="molecule type" value="Genomic_DNA"/>
</dbReference>
<gene>
    <name evidence="2" type="primary">Kibra</name>
    <name evidence="2" type="ORF">CEXT_495961</name>
</gene>
<evidence type="ECO:0000313" key="3">
    <source>
        <dbReference type="Proteomes" id="UP001054945"/>
    </source>
</evidence>
<organism evidence="2 3">
    <name type="scientific">Caerostris extrusa</name>
    <name type="common">Bark spider</name>
    <name type="synonym">Caerostris bankana</name>
    <dbReference type="NCBI Taxonomy" id="172846"/>
    <lineage>
        <taxon>Eukaryota</taxon>
        <taxon>Metazoa</taxon>
        <taxon>Ecdysozoa</taxon>
        <taxon>Arthropoda</taxon>
        <taxon>Chelicerata</taxon>
        <taxon>Arachnida</taxon>
        <taxon>Araneae</taxon>
        <taxon>Araneomorphae</taxon>
        <taxon>Entelegynae</taxon>
        <taxon>Araneoidea</taxon>
        <taxon>Araneidae</taxon>
        <taxon>Caerostris</taxon>
    </lineage>
</organism>
<reference evidence="2 3" key="1">
    <citation type="submission" date="2021-06" db="EMBL/GenBank/DDBJ databases">
        <title>Caerostris extrusa draft genome.</title>
        <authorList>
            <person name="Kono N."/>
            <person name="Arakawa K."/>
        </authorList>
    </citation>
    <scope>NUCLEOTIDE SEQUENCE [LARGE SCALE GENOMIC DNA]</scope>
</reference>
<proteinExistence type="predicted"/>
<comment type="caution">
    <text evidence="2">The sequence shown here is derived from an EMBL/GenBank/DDBJ whole genome shotgun (WGS) entry which is preliminary data.</text>
</comment>
<name>A0AAV4UT23_CAEEX</name>
<keyword evidence="3" id="KW-1185">Reference proteome</keyword>
<evidence type="ECO:0000313" key="2">
    <source>
        <dbReference type="EMBL" id="GIY60854.1"/>
    </source>
</evidence>
<dbReference type="AlphaFoldDB" id="A0AAV4UT23"/>
<feature type="region of interest" description="Disordered" evidence="1">
    <location>
        <begin position="93"/>
        <end position="113"/>
    </location>
</feature>